<keyword evidence="5" id="KW-0833">Ubl conjugation pathway</keyword>
<dbReference type="AlphaFoldDB" id="A0A7J6VMJ4"/>
<keyword evidence="10" id="KW-1185">Reference proteome</keyword>
<dbReference type="InterPro" id="IPR038765">
    <property type="entry name" value="Papain-like_cys_pep_sf"/>
</dbReference>
<evidence type="ECO:0000259" key="8">
    <source>
        <dbReference type="PROSITE" id="PS50235"/>
    </source>
</evidence>
<dbReference type="InterPro" id="IPR001394">
    <property type="entry name" value="Peptidase_C19_UCH"/>
</dbReference>
<accession>A0A7J6VMJ4</accession>
<dbReference type="Pfam" id="PF00443">
    <property type="entry name" value="UCH"/>
    <property type="match status" value="1"/>
</dbReference>
<reference evidence="9 10" key="1">
    <citation type="submission" date="2020-06" db="EMBL/GenBank/DDBJ databases">
        <title>Transcriptomic and genomic resources for Thalictrum thalictroides and T. hernandezii: Facilitating candidate gene discovery in an emerging model plant lineage.</title>
        <authorList>
            <person name="Arias T."/>
            <person name="Riano-Pachon D.M."/>
            <person name="Di Stilio V.S."/>
        </authorList>
    </citation>
    <scope>NUCLEOTIDE SEQUENCE [LARGE SCALE GENOMIC DNA]</scope>
    <source>
        <strain evidence="10">cv. WT478/WT964</strain>
        <tissue evidence="9">Leaves</tissue>
    </source>
</reference>
<evidence type="ECO:0000256" key="5">
    <source>
        <dbReference type="ARBA" id="ARBA00022786"/>
    </source>
</evidence>
<comment type="caution">
    <text evidence="9">The sequence shown here is derived from an EMBL/GenBank/DDBJ whole genome shotgun (WGS) entry which is preliminary data.</text>
</comment>
<dbReference type="SUPFAM" id="SSF54001">
    <property type="entry name" value="Cysteine proteinases"/>
    <property type="match status" value="1"/>
</dbReference>
<dbReference type="InterPro" id="IPR044635">
    <property type="entry name" value="UBP14-like"/>
</dbReference>
<evidence type="ECO:0000256" key="6">
    <source>
        <dbReference type="ARBA" id="ARBA00022801"/>
    </source>
</evidence>
<evidence type="ECO:0000313" key="10">
    <source>
        <dbReference type="Proteomes" id="UP000554482"/>
    </source>
</evidence>
<evidence type="ECO:0000256" key="1">
    <source>
        <dbReference type="ARBA" id="ARBA00000707"/>
    </source>
</evidence>
<dbReference type="GO" id="GO:0004843">
    <property type="term" value="F:cysteine-type deubiquitinase activity"/>
    <property type="evidence" value="ECO:0007669"/>
    <property type="project" value="UniProtKB-EC"/>
</dbReference>
<evidence type="ECO:0000256" key="7">
    <source>
        <dbReference type="ARBA" id="ARBA00022807"/>
    </source>
</evidence>
<evidence type="ECO:0000256" key="4">
    <source>
        <dbReference type="ARBA" id="ARBA00022670"/>
    </source>
</evidence>
<protein>
    <recommendedName>
        <fullName evidence="3">ubiquitinyl hydrolase 1</fullName>
        <ecNumber evidence="3">3.4.19.12</ecNumber>
    </recommendedName>
</protein>
<comment type="similarity">
    <text evidence="2">Belongs to the peptidase C19 family.</text>
</comment>
<dbReference type="GO" id="GO:0061136">
    <property type="term" value="P:regulation of proteasomal protein catabolic process"/>
    <property type="evidence" value="ECO:0007669"/>
    <property type="project" value="TreeGrafter"/>
</dbReference>
<dbReference type="PANTHER" id="PTHR43982:SF1">
    <property type="entry name" value="UBIQUITIN CARBOXYL-TERMINAL HYDROLASE 14"/>
    <property type="match status" value="1"/>
</dbReference>
<evidence type="ECO:0000313" key="9">
    <source>
        <dbReference type="EMBL" id="KAF5185977.1"/>
    </source>
</evidence>
<organism evidence="9 10">
    <name type="scientific">Thalictrum thalictroides</name>
    <name type="common">Rue-anemone</name>
    <name type="synonym">Anemone thalictroides</name>
    <dbReference type="NCBI Taxonomy" id="46969"/>
    <lineage>
        <taxon>Eukaryota</taxon>
        <taxon>Viridiplantae</taxon>
        <taxon>Streptophyta</taxon>
        <taxon>Embryophyta</taxon>
        <taxon>Tracheophyta</taxon>
        <taxon>Spermatophyta</taxon>
        <taxon>Magnoliopsida</taxon>
        <taxon>Ranunculales</taxon>
        <taxon>Ranunculaceae</taxon>
        <taxon>Thalictroideae</taxon>
        <taxon>Thalictrum</taxon>
    </lineage>
</organism>
<dbReference type="EC" id="3.4.19.12" evidence="3"/>
<dbReference type="OrthoDB" id="333239at2759"/>
<dbReference type="InterPro" id="IPR028889">
    <property type="entry name" value="USP"/>
</dbReference>
<comment type="catalytic activity">
    <reaction evidence="1">
        <text>Thiol-dependent hydrolysis of ester, thioester, amide, peptide and isopeptide bonds formed by the C-terminal Gly of ubiquitin (a 76-residue protein attached to proteins as an intracellular targeting signal).</text>
        <dbReference type="EC" id="3.4.19.12"/>
    </reaction>
</comment>
<evidence type="ECO:0000256" key="3">
    <source>
        <dbReference type="ARBA" id="ARBA00012759"/>
    </source>
</evidence>
<feature type="domain" description="USP" evidence="8">
    <location>
        <begin position="1"/>
        <end position="300"/>
    </location>
</feature>
<gene>
    <name evidence="9" type="ORF">FRX31_024436</name>
</gene>
<keyword evidence="6 9" id="KW-0378">Hydrolase</keyword>
<dbReference type="GO" id="GO:0070628">
    <property type="term" value="F:proteasome binding"/>
    <property type="evidence" value="ECO:0007669"/>
    <property type="project" value="TreeGrafter"/>
</dbReference>
<dbReference type="Proteomes" id="UP000554482">
    <property type="component" value="Unassembled WGS sequence"/>
</dbReference>
<evidence type="ECO:0000256" key="2">
    <source>
        <dbReference type="ARBA" id="ARBA00009085"/>
    </source>
</evidence>
<dbReference type="PROSITE" id="PS00973">
    <property type="entry name" value="USP_2"/>
    <property type="match status" value="1"/>
</dbReference>
<dbReference type="Gene3D" id="3.90.70.10">
    <property type="entry name" value="Cysteine proteinases"/>
    <property type="match status" value="1"/>
</dbReference>
<dbReference type="InterPro" id="IPR018200">
    <property type="entry name" value="USP_CS"/>
</dbReference>
<proteinExistence type="inferred from homology"/>
<dbReference type="GO" id="GO:0043161">
    <property type="term" value="P:proteasome-mediated ubiquitin-dependent protein catabolic process"/>
    <property type="evidence" value="ECO:0007669"/>
    <property type="project" value="InterPro"/>
</dbReference>
<keyword evidence="4" id="KW-0645">Protease</keyword>
<dbReference type="GO" id="GO:0016579">
    <property type="term" value="P:protein deubiquitination"/>
    <property type="evidence" value="ECO:0007669"/>
    <property type="project" value="InterPro"/>
</dbReference>
<dbReference type="PROSITE" id="PS50235">
    <property type="entry name" value="USP_3"/>
    <property type="match status" value="1"/>
</dbReference>
<sequence>MLTFELSNTIFLLVNSAWGVIRYEIVLWNKTTRLTLTARDLFNELSRSVKPVSPLPFVMDLSAKYPQYAQLKDNVPMQQDAEECWTRVLETLSQTLTSNSTMPVKEIFGIDLVCSVHCAETGEESLEEESVYSVKCDPLYNVNLLEGLNLGLKSKVERVSPKLGHNTVYDKESRINGLPRYLTVHFARFILDKEKNIKEKSLQKVEYPFELDVYELCSDELQKKLESCRQMSRYKLLAVLSHIGTCPNSGHYIAWVKQESTGQWFSFDDHVVTPVSHEEITKLSGGGDGHMAYICMYKACL</sequence>
<name>A0A7J6VMJ4_THATH</name>
<dbReference type="EMBL" id="JABWDY010030005">
    <property type="protein sequence ID" value="KAF5185977.1"/>
    <property type="molecule type" value="Genomic_DNA"/>
</dbReference>
<dbReference type="PANTHER" id="PTHR43982">
    <property type="entry name" value="UBIQUITIN CARBOXYL-TERMINAL HYDROLASE"/>
    <property type="match status" value="1"/>
</dbReference>
<keyword evidence="7" id="KW-0788">Thiol protease</keyword>